<name>A0ABV9WGC8_9ACTN</name>
<dbReference type="RefSeq" id="WP_380126895.1">
    <property type="nucleotide sequence ID" value="NZ_JBHSIU010000097.1"/>
</dbReference>
<organism evidence="1 2">
    <name type="scientific">Dactylosporangium cerinum</name>
    <dbReference type="NCBI Taxonomy" id="1434730"/>
    <lineage>
        <taxon>Bacteria</taxon>
        <taxon>Bacillati</taxon>
        <taxon>Actinomycetota</taxon>
        <taxon>Actinomycetes</taxon>
        <taxon>Micromonosporales</taxon>
        <taxon>Micromonosporaceae</taxon>
        <taxon>Dactylosporangium</taxon>
    </lineage>
</organism>
<protein>
    <recommendedName>
        <fullName evidence="3">Transposase</fullName>
    </recommendedName>
</protein>
<dbReference type="Proteomes" id="UP001595912">
    <property type="component" value="Unassembled WGS sequence"/>
</dbReference>
<comment type="caution">
    <text evidence="1">The sequence shown here is derived from an EMBL/GenBank/DDBJ whole genome shotgun (WGS) entry which is preliminary data.</text>
</comment>
<accession>A0ABV9WGC8</accession>
<sequence length="42" mass="5144">MHVPLGNHLARVYTAEQHWRVERWLYRWCGVDLEDARYGEET</sequence>
<evidence type="ECO:0008006" key="3">
    <source>
        <dbReference type="Google" id="ProtNLM"/>
    </source>
</evidence>
<gene>
    <name evidence="1" type="ORF">ACFPIJ_51725</name>
</gene>
<dbReference type="EMBL" id="JBHSIU010000097">
    <property type="protein sequence ID" value="MFC5006279.1"/>
    <property type="molecule type" value="Genomic_DNA"/>
</dbReference>
<proteinExistence type="predicted"/>
<reference evidence="2" key="1">
    <citation type="journal article" date="2019" name="Int. J. Syst. Evol. Microbiol.">
        <title>The Global Catalogue of Microorganisms (GCM) 10K type strain sequencing project: providing services to taxonomists for standard genome sequencing and annotation.</title>
        <authorList>
            <consortium name="The Broad Institute Genomics Platform"/>
            <consortium name="The Broad Institute Genome Sequencing Center for Infectious Disease"/>
            <person name="Wu L."/>
            <person name="Ma J."/>
        </authorList>
    </citation>
    <scope>NUCLEOTIDE SEQUENCE [LARGE SCALE GENOMIC DNA]</scope>
    <source>
        <strain evidence="2">CGMCC 4.7152</strain>
    </source>
</reference>
<evidence type="ECO:0000313" key="2">
    <source>
        <dbReference type="Proteomes" id="UP001595912"/>
    </source>
</evidence>
<evidence type="ECO:0000313" key="1">
    <source>
        <dbReference type="EMBL" id="MFC5006279.1"/>
    </source>
</evidence>
<keyword evidence="2" id="KW-1185">Reference proteome</keyword>